<sequence length="164" mass="17819">MDFGSDLLEVPSEIRIRMGEDGDHGRHLPAGLDVAWTVHAADDPVVTELGRTREDGFPPFRHDVGEHDRREMRKGRVSARIGAAGGESGDRPDTLFHHGRPRPVPFLLARLLRALSILQTLSKNAAVFGSCVAVKPGPITSANRKTLCSRSATDLTACSSLRFS</sequence>
<dbReference type="RefSeq" id="WP_283739599.1">
    <property type="nucleotide sequence ID" value="NZ_JASJEV010000002.1"/>
</dbReference>
<proteinExistence type="predicted"/>
<evidence type="ECO:0000256" key="1">
    <source>
        <dbReference type="SAM" id="MobiDB-lite"/>
    </source>
</evidence>
<evidence type="ECO:0000313" key="2">
    <source>
        <dbReference type="EMBL" id="MDJ1157618.1"/>
    </source>
</evidence>
<reference evidence="2 3" key="1">
    <citation type="submission" date="2023-05" db="EMBL/GenBank/DDBJ databases">
        <title>Chelatococcus sp. nov., a moderately thermophilic bacterium isolated from hot spring microbial mat.</title>
        <authorList>
            <person name="Hu C.-J."/>
            <person name="Li W.-J."/>
        </authorList>
    </citation>
    <scope>NUCLEOTIDE SEQUENCE [LARGE SCALE GENOMIC DNA]</scope>
    <source>
        <strain evidence="2 3">SYSU G07232</strain>
    </source>
</reference>
<gene>
    <name evidence="2" type="ORF">QNA08_05150</name>
</gene>
<organism evidence="2 3">
    <name type="scientific">Chelatococcus albus</name>
    <dbReference type="NCBI Taxonomy" id="3047466"/>
    <lineage>
        <taxon>Bacteria</taxon>
        <taxon>Pseudomonadati</taxon>
        <taxon>Pseudomonadota</taxon>
        <taxon>Alphaproteobacteria</taxon>
        <taxon>Hyphomicrobiales</taxon>
        <taxon>Chelatococcaceae</taxon>
        <taxon>Chelatococcus</taxon>
    </lineage>
</organism>
<keyword evidence="3" id="KW-1185">Reference proteome</keyword>
<comment type="caution">
    <text evidence="2">The sequence shown here is derived from an EMBL/GenBank/DDBJ whole genome shotgun (WGS) entry which is preliminary data.</text>
</comment>
<name>A0ABT7AE09_9HYPH</name>
<protein>
    <submittedName>
        <fullName evidence="2">Uncharacterized protein</fullName>
    </submittedName>
</protein>
<feature type="compositionally biased region" description="Basic and acidic residues" evidence="1">
    <location>
        <begin position="52"/>
        <end position="71"/>
    </location>
</feature>
<feature type="region of interest" description="Disordered" evidence="1">
    <location>
        <begin position="52"/>
        <end position="76"/>
    </location>
</feature>
<accession>A0ABT7AE09</accession>
<dbReference type="Proteomes" id="UP001321492">
    <property type="component" value="Unassembled WGS sequence"/>
</dbReference>
<dbReference type="EMBL" id="JASJEV010000002">
    <property type="protein sequence ID" value="MDJ1157618.1"/>
    <property type="molecule type" value="Genomic_DNA"/>
</dbReference>
<evidence type="ECO:0000313" key="3">
    <source>
        <dbReference type="Proteomes" id="UP001321492"/>
    </source>
</evidence>